<dbReference type="GO" id="GO:0005975">
    <property type="term" value="P:carbohydrate metabolic process"/>
    <property type="evidence" value="ECO:0007669"/>
    <property type="project" value="UniProtKB-ARBA"/>
</dbReference>
<dbReference type="AlphaFoldDB" id="A0A939MN79"/>
<sequence length="343" mass="36737">MTHATTLSGRLARAALALAGTAALVAGVLVPIGGAETAAEAATDLKGTLVLDPGTYNKTTKKYSGTIFRMLQPGGTDRYLVNADSSAPDKTYQLLKPGTDGGLQLGRYQRVPSKPFDANLNSLAKRITQPQKFFGTYWSPNTAPTDAQSGLPTPAPSLKLSGNKLTGDFSAWTPGWNGIYFNQGSPKPGDDKYPGYTSPLSGTYNKSTHKFKIRWRSLIVGGPFNNFTGEWTLEGVLADNTIGLKTAKKSVSVKRGKTAKVKATASNWTEKNLKKTKISISAPKNLRLKKKTASVSATKRGANKTVNLKLSVGKKAKKGKHKVQLIWKAGGKSISRTVTVRVR</sequence>
<dbReference type="Gene3D" id="2.60.40.10">
    <property type="entry name" value="Immunoglobulins"/>
    <property type="match status" value="1"/>
</dbReference>
<evidence type="ECO:0000313" key="3">
    <source>
        <dbReference type="Proteomes" id="UP000664382"/>
    </source>
</evidence>
<evidence type="ECO:0000259" key="1">
    <source>
        <dbReference type="Pfam" id="PF10633"/>
    </source>
</evidence>
<comment type="caution">
    <text evidence="2">The sequence shown here is derived from an EMBL/GenBank/DDBJ whole genome shotgun (WGS) entry which is preliminary data.</text>
</comment>
<proteinExistence type="predicted"/>
<dbReference type="InterPro" id="IPR018905">
    <property type="entry name" value="A-galactase_NEW3"/>
</dbReference>
<gene>
    <name evidence="2" type="ORF">J4H92_06860</name>
</gene>
<dbReference type="InterPro" id="IPR013783">
    <property type="entry name" value="Ig-like_fold"/>
</dbReference>
<keyword evidence="3" id="KW-1185">Reference proteome</keyword>
<dbReference type="Pfam" id="PF10633">
    <property type="entry name" value="NPCBM_assoc"/>
    <property type="match status" value="1"/>
</dbReference>
<feature type="domain" description="Alpha-galactosidase NEW3" evidence="1">
    <location>
        <begin position="254"/>
        <end position="325"/>
    </location>
</feature>
<organism evidence="2 3">
    <name type="scientific">Leucobacter weissii</name>
    <dbReference type="NCBI Taxonomy" id="1983706"/>
    <lineage>
        <taxon>Bacteria</taxon>
        <taxon>Bacillati</taxon>
        <taxon>Actinomycetota</taxon>
        <taxon>Actinomycetes</taxon>
        <taxon>Micrococcales</taxon>
        <taxon>Microbacteriaceae</taxon>
        <taxon>Leucobacter</taxon>
    </lineage>
</organism>
<evidence type="ECO:0000313" key="2">
    <source>
        <dbReference type="EMBL" id="MBO1901672.1"/>
    </source>
</evidence>
<dbReference type="EMBL" id="JAGDYM010000007">
    <property type="protein sequence ID" value="MBO1901672.1"/>
    <property type="molecule type" value="Genomic_DNA"/>
</dbReference>
<accession>A0A939MN79</accession>
<reference evidence="2" key="1">
    <citation type="submission" date="2021-03" db="EMBL/GenBank/DDBJ databases">
        <title>Leucobacter chromiisoli sp. nov., isolated from chromium-containing soil of chemical plant.</title>
        <authorList>
            <person name="Xu Z."/>
        </authorList>
    </citation>
    <scope>NUCLEOTIDE SEQUENCE</scope>
    <source>
        <strain evidence="2">S27</strain>
    </source>
</reference>
<dbReference type="Proteomes" id="UP000664382">
    <property type="component" value="Unassembled WGS sequence"/>
</dbReference>
<dbReference type="RefSeq" id="WP_208097437.1">
    <property type="nucleotide sequence ID" value="NZ_JAGDYM010000007.1"/>
</dbReference>
<name>A0A939MN79_9MICO</name>
<protein>
    <recommendedName>
        <fullName evidence="1">Alpha-galactosidase NEW3 domain-containing protein</fullName>
    </recommendedName>
</protein>